<dbReference type="RefSeq" id="WP_148036402.1">
    <property type="nucleotide sequence ID" value="NZ_BAABFD010000006.1"/>
</dbReference>
<evidence type="ECO:0000313" key="2">
    <source>
        <dbReference type="Proteomes" id="UP001212498"/>
    </source>
</evidence>
<evidence type="ECO:0000313" key="1">
    <source>
        <dbReference type="EMBL" id="MDA0639261.1"/>
    </source>
</evidence>
<name>A0ABT4SPU0_9ACTN</name>
<sequence>MDRSELFDEFVRRLNGFDSRAAADPGGEFIEITRWEGAPLVPPVRLAIDASSLERHLHALEGDGAEVFPDAPPPIGALQLFLVHVGEEIETRGPDDELLTLHGDDLSFLGNAP</sequence>
<keyword evidence="2" id="KW-1185">Reference proteome</keyword>
<gene>
    <name evidence="1" type="ORF">OUY24_01360</name>
</gene>
<proteinExistence type="predicted"/>
<reference evidence="1 2" key="1">
    <citation type="submission" date="2022-11" db="EMBL/GenBank/DDBJ databases">
        <title>Nonomuraea corallina sp. nov., a new species of the genus Nonomuraea isolated from sea side sediment in Thai sea.</title>
        <authorList>
            <person name="Ngamcharungchit C."/>
            <person name="Matsumoto A."/>
            <person name="Suriyachadkun C."/>
            <person name="Panbangred W."/>
            <person name="Inahashi Y."/>
            <person name="Intra B."/>
        </authorList>
    </citation>
    <scope>NUCLEOTIDE SEQUENCE [LARGE SCALE GENOMIC DNA]</scope>
    <source>
        <strain evidence="1 2">DSM 43553</strain>
    </source>
</reference>
<comment type="caution">
    <text evidence="1">The sequence shown here is derived from an EMBL/GenBank/DDBJ whole genome shotgun (WGS) entry which is preliminary data.</text>
</comment>
<protein>
    <submittedName>
        <fullName evidence="1">Uncharacterized protein</fullName>
    </submittedName>
</protein>
<organism evidence="1 2">
    <name type="scientific">Nonomuraea ferruginea</name>
    <dbReference type="NCBI Taxonomy" id="46174"/>
    <lineage>
        <taxon>Bacteria</taxon>
        <taxon>Bacillati</taxon>
        <taxon>Actinomycetota</taxon>
        <taxon>Actinomycetes</taxon>
        <taxon>Streptosporangiales</taxon>
        <taxon>Streptosporangiaceae</taxon>
        <taxon>Nonomuraea</taxon>
    </lineage>
</organism>
<accession>A0ABT4SPU0</accession>
<dbReference type="EMBL" id="JAPNUD010000002">
    <property type="protein sequence ID" value="MDA0639261.1"/>
    <property type="molecule type" value="Genomic_DNA"/>
</dbReference>
<dbReference type="Proteomes" id="UP001212498">
    <property type="component" value="Unassembled WGS sequence"/>
</dbReference>